<dbReference type="InterPro" id="IPR026103">
    <property type="entry name" value="HARBI1_animal"/>
</dbReference>
<evidence type="ECO:0000259" key="13">
    <source>
        <dbReference type="Pfam" id="PF13359"/>
    </source>
</evidence>
<dbReference type="GO" id="GO:0005737">
    <property type="term" value="C:cytoplasm"/>
    <property type="evidence" value="ECO:0007669"/>
    <property type="project" value="UniProtKB-SubCell"/>
</dbReference>
<dbReference type="GO" id="GO:0016787">
    <property type="term" value="F:hydrolase activity"/>
    <property type="evidence" value="ECO:0007669"/>
    <property type="project" value="UniProtKB-KW"/>
</dbReference>
<evidence type="ECO:0000256" key="9">
    <source>
        <dbReference type="ARBA" id="ARBA00022801"/>
    </source>
</evidence>
<comment type="cofactor">
    <cofactor evidence="1">
        <name>a divalent metal cation</name>
        <dbReference type="ChEBI" id="CHEBI:60240"/>
    </cofactor>
</comment>
<comment type="similarity">
    <text evidence="4">Belongs to the HARBI1 family.</text>
</comment>
<dbReference type="GO" id="GO:0046872">
    <property type="term" value="F:metal ion binding"/>
    <property type="evidence" value="ECO:0007669"/>
    <property type="project" value="UniProtKB-KW"/>
</dbReference>
<dbReference type="GO" id="GO:0004518">
    <property type="term" value="F:nuclease activity"/>
    <property type="evidence" value="ECO:0007669"/>
    <property type="project" value="UniProtKB-KW"/>
</dbReference>
<dbReference type="STRING" id="471704.A0A151JSA5"/>
<organism evidence="14 15">
    <name type="scientific">Trachymyrmex cornetzi</name>
    <dbReference type="NCBI Taxonomy" id="471704"/>
    <lineage>
        <taxon>Eukaryota</taxon>
        <taxon>Metazoa</taxon>
        <taxon>Ecdysozoa</taxon>
        <taxon>Arthropoda</taxon>
        <taxon>Hexapoda</taxon>
        <taxon>Insecta</taxon>
        <taxon>Pterygota</taxon>
        <taxon>Neoptera</taxon>
        <taxon>Endopterygota</taxon>
        <taxon>Hymenoptera</taxon>
        <taxon>Apocrita</taxon>
        <taxon>Aculeata</taxon>
        <taxon>Formicoidea</taxon>
        <taxon>Formicidae</taxon>
        <taxon>Myrmicinae</taxon>
        <taxon>Trachymyrmex</taxon>
    </lineage>
</organism>
<comment type="function">
    <text evidence="12">Transposase-derived protein that may have nuclease activity. Does not have transposase activity.</text>
</comment>
<name>A0A151JSA5_9HYME</name>
<evidence type="ECO:0000256" key="5">
    <source>
        <dbReference type="ARBA" id="ARBA00015519"/>
    </source>
</evidence>
<feature type="domain" description="DDE Tnp4" evidence="13">
    <location>
        <begin position="197"/>
        <end position="241"/>
    </location>
</feature>
<dbReference type="Pfam" id="PF13359">
    <property type="entry name" value="DDE_Tnp_4"/>
    <property type="match status" value="1"/>
</dbReference>
<dbReference type="PRINTS" id="PR02086">
    <property type="entry name" value="PUTNUCHARBI1"/>
</dbReference>
<keyword evidence="15" id="KW-1185">Reference proteome</keyword>
<evidence type="ECO:0000256" key="11">
    <source>
        <dbReference type="ARBA" id="ARBA00030126"/>
    </source>
</evidence>
<evidence type="ECO:0000256" key="12">
    <source>
        <dbReference type="ARBA" id="ARBA00045850"/>
    </source>
</evidence>
<accession>A0A151JSA5</accession>
<dbReference type="InterPro" id="IPR027806">
    <property type="entry name" value="HARBI1_dom"/>
</dbReference>
<dbReference type="GO" id="GO:0005634">
    <property type="term" value="C:nucleus"/>
    <property type="evidence" value="ECO:0007669"/>
    <property type="project" value="UniProtKB-SubCell"/>
</dbReference>
<evidence type="ECO:0000256" key="3">
    <source>
        <dbReference type="ARBA" id="ARBA00004496"/>
    </source>
</evidence>
<evidence type="ECO:0000256" key="1">
    <source>
        <dbReference type="ARBA" id="ARBA00001968"/>
    </source>
</evidence>
<keyword evidence="6" id="KW-0963">Cytoplasm</keyword>
<evidence type="ECO:0000313" key="14">
    <source>
        <dbReference type="EMBL" id="KYN30237.1"/>
    </source>
</evidence>
<evidence type="ECO:0000256" key="10">
    <source>
        <dbReference type="ARBA" id="ARBA00023242"/>
    </source>
</evidence>
<protein>
    <recommendedName>
        <fullName evidence="5">Putative nuclease HARBI1</fullName>
    </recommendedName>
    <alternativeName>
        <fullName evidence="11">Harbinger transposase-derived nuclease</fullName>
    </alternativeName>
</protein>
<keyword evidence="9" id="KW-0378">Hydrolase</keyword>
<evidence type="ECO:0000256" key="7">
    <source>
        <dbReference type="ARBA" id="ARBA00022722"/>
    </source>
</evidence>
<evidence type="ECO:0000256" key="6">
    <source>
        <dbReference type="ARBA" id="ARBA00022490"/>
    </source>
</evidence>
<dbReference type="AlphaFoldDB" id="A0A151JSA5"/>
<gene>
    <name evidence="14" type="ORF">ALC57_00305</name>
</gene>
<evidence type="ECO:0000256" key="4">
    <source>
        <dbReference type="ARBA" id="ARBA00006958"/>
    </source>
</evidence>
<keyword evidence="7" id="KW-0540">Nuclease</keyword>
<dbReference type="Proteomes" id="UP000078492">
    <property type="component" value="Unassembled WGS sequence"/>
</dbReference>
<proteinExistence type="inferred from homology"/>
<evidence type="ECO:0000256" key="2">
    <source>
        <dbReference type="ARBA" id="ARBA00004123"/>
    </source>
</evidence>
<comment type="subcellular location">
    <subcellularLocation>
        <location evidence="3">Cytoplasm</location>
    </subcellularLocation>
    <subcellularLocation>
        <location evidence="2">Nucleus</location>
    </subcellularLocation>
</comment>
<sequence>MDVDIILLLRVSFVLRNNEIMSIGSSSDSSENEDIENENGLNEEELLYALLMFDTTHREMVISEKLSDYVERVIPNYSRTVFKQHFRMFPKTFQIVLASIGPGLRAINIASGGRNSISEEEQLLIAIWFMATPDSYRSIATKFGVGRATAFRALQRVTYALHCVAPRFIKWPRDQVALNVMKRFQRSCGFLNIIGAIDGTHIKIRAPTEDSNSHVNRKGFHSINLQLICDSRGLFTHCWAGRLCPRCQSFSELICSWISRITRAIFSK</sequence>
<dbReference type="PANTHER" id="PTHR22930">
    <property type="match status" value="1"/>
</dbReference>
<evidence type="ECO:0000313" key="15">
    <source>
        <dbReference type="Proteomes" id="UP000078492"/>
    </source>
</evidence>
<dbReference type="PANTHER" id="PTHR22930:SF85">
    <property type="entry name" value="GH03217P-RELATED"/>
    <property type="match status" value="1"/>
</dbReference>
<reference evidence="14 15" key="1">
    <citation type="submission" date="2015-09" db="EMBL/GenBank/DDBJ databases">
        <title>Trachymyrmex cornetzi WGS genome.</title>
        <authorList>
            <person name="Nygaard S."/>
            <person name="Hu H."/>
            <person name="Boomsma J."/>
            <person name="Zhang G."/>
        </authorList>
    </citation>
    <scope>NUCLEOTIDE SEQUENCE [LARGE SCALE GENOMIC DNA]</scope>
    <source>
        <strain evidence="14">Tcor2-1</strain>
        <tissue evidence="14">Whole body</tissue>
    </source>
</reference>
<dbReference type="InterPro" id="IPR045249">
    <property type="entry name" value="HARBI1-like"/>
</dbReference>
<evidence type="ECO:0000256" key="8">
    <source>
        <dbReference type="ARBA" id="ARBA00022723"/>
    </source>
</evidence>
<keyword evidence="8" id="KW-0479">Metal-binding</keyword>
<keyword evidence="10" id="KW-0539">Nucleus</keyword>
<dbReference type="EMBL" id="KQ978539">
    <property type="protein sequence ID" value="KYN30237.1"/>
    <property type="molecule type" value="Genomic_DNA"/>
</dbReference>